<dbReference type="SUPFAM" id="SSF53335">
    <property type="entry name" value="S-adenosyl-L-methionine-dependent methyltransferases"/>
    <property type="match status" value="1"/>
</dbReference>
<dbReference type="AlphaFoldDB" id="A0A846TZS1"/>
<dbReference type="PANTHER" id="PTHR14911:SF13">
    <property type="entry name" value="TRNA (GUANINE(6)-N2)-METHYLTRANSFERASE THUMP3"/>
    <property type="match status" value="1"/>
</dbReference>
<dbReference type="GO" id="GO:0030488">
    <property type="term" value="P:tRNA methylation"/>
    <property type="evidence" value="ECO:0007669"/>
    <property type="project" value="TreeGrafter"/>
</dbReference>
<sequence>MRSFFGKDTDSSVLESTLKIDPSRSPFMRGRMDIILEGEQLEDLIEQLKKLELNGSTFKVMYVKVAGPEKVDFEERRRIERKVGLQIPGEPELVNPDLLFGIMNVNERWVFGEYHSSEAVWLNHQQKPHSYSTSLSTRVARAVANIAVPDPSGVKAIDPCCGIGTVVVEALSMGIDIVASDINPLILPGTRENIAHFGYDTEVTFKDIRHVTGNYDAAIIDMPYNLCSVITPEEQLEMLESTYEFADKVVIVTIEPIDSIIENSGFEIADRCVVRKGAFEREIIVCKK</sequence>
<reference evidence="2 3" key="1">
    <citation type="submission" date="2020-03" db="EMBL/GenBank/DDBJ databases">
        <authorList>
            <person name="Sun Q."/>
        </authorList>
    </citation>
    <scope>NUCLEOTIDE SEQUENCE [LARGE SCALE GENOMIC DNA]</scope>
    <source>
        <strain evidence="2 3">KACC 21451</strain>
    </source>
</reference>
<dbReference type="PANTHER" id="PTHR14911">
    <property type="entry name" value="THUMP DOMAIN-CONTAINING"/>
    <property type="match status" value="1"/>
</dbReference>
<evidence type="ECO:0000259" key="1">
    <source>
        <dbReference type="Pfam" id="PF01170"/>
    </source>
</evidence>
<feature type="domain" description="Ribosomal RNA large subunit methyltransferase K/L-like methyltransferase" evidence="1">
    <location>
        <begin position="128"/>
        <end position="225"/>
    </location>
</feature>
<evidence type="ECO:0000313" key="3">
    <source>
        <dbReference type="Proteomes" id="UP000587942"/>
    </source>
</evidence>
<dbReference type="Gene3D" id="3.40.50.150">
    <property type="entry name" value="Vaccinia Virus protein VP39"/>
    <property type="match status" value="1"/>
</dbReference>
<dbReference type="Proteomes" id="UP000587942">
    <property type="component" value="Unassembled WGS sequence"/>
</dbReference>
<dbReference type="EMBL" id="JAAVUM010000012">
    <property type="protein sequence ID" value="NKE07096.1"/>
    <property type="molecule type" value="Genomic_DNA"/>
</dbReference>
<gene>
    <name evidence="2" type="ORF">GWK17_16745</name>
</gene>
<evidence type="ECO:0000313" key="2">
    <source>
        <dbReference type="EMBL" id="NKE07096.1"/>
    </source>
</evidence>
<keyword evidence="2" id="KW-0808">Transferase</keyword>
<keyword evidence="2" id="KW-0489">Methyltransferase</keyword>
<accession>A0A846TZS1</accession>
<dbReference type="InterPro" id="IPR029063">
    <property type="entry name" value="SAM-dependent_MTases_sf"/>
</dbReference>
<name>A0A846TZS1_9BACI</name>
<comment type="caution">
    <text evidence="2">The sequence shown here is derived from an EMBL/GenBank/DDBJ whole genome shotgun (WGS) entry which is preliminary data.</text>
</comment>
<dbReference type="GO" id="GO:0016423">
    <property type="term" value="F:tRNA (guanine) methyltransferase activity"/>
    <property type="evidence" value="ECO:0007669"/>
    <property type="project" value="TreeGrafter"/>
</dbReference>
<protein>
    <submittedName>
        <fullName evidence="2">RNA methyltransferase</fullName>
    </submittedName>
</protein>
<organism evidence="2 3">
    <name type="scientific">Mesobacillus selenatarsenatis</name>
    <dbReference type="NCBI Taxonomy" id="388741"/>
    <lineage>
        <taxon>Bacteria</taxon>
        <taxon>Bacillati</taxon>
        <taxon>Bacillota</taxon>
        <taxon>Bacilli</taxon>
        <taxon>Bacillales</taxon>
        <taxon>Bacillaceae</taxon>
        <taxon>Mesobacillus</taxon>
    </lineage>
</organism>
<dbReference type="InterPro" id="IPR000241">
    <property type="entry name" value="RlmKL-like_Mtase"/>
</dbReference>
<dbReference type="Pfam" id="PF01170">
    <property type="entry name" value="UPF0020"/>
    <property type="match status" value="1"/>
</dbReference>
<proteinExistence type="predicted"/>